<proteinExistence type="predicted"/>
<name>A0ACB6SEB9_9PLEO</name>
<comment type="caution">
    <text evidence="1">The sequence shown here is derived from an EMBL/GenBank/DDBJ whole genome shotgun (WGS) entry which is preliminary data.</text>
</comment>
<evidence type="ECO:0000313" key="2">
    <source>
        <dbReference type="Proteomes" id="UP000799754"/>
    </source>
</evidence>
<dbReference type="EMBL" id="MU006702">
    <property type="protein sequence ID" value="KAF2632566.1"/>
    <property type="molecule type" value="Genomic_DNA"/>
</dbReference>
<protein>
    <submittedName>
        <fullName evidence="1">Uncharacterized protein</fullName>
    </submittedName>
</protein>
<keyword evidence="2" id="KW-1185">Reference proteome</keyword>
<accession>A0ACB6SEB9</accession>
<evidence type="ECO:0000313" key="1">
    <source>
        <dbReference type="EMBL" id="KAF2632566.1"/>
    </source>
</evidence>
<gene>
    <name evidence="1" type="ORF">BU25DRAFT_382111</name>
</gene>
<reference evidence="1" key="1">
    <citation type="journal article" date="2020" name="Stud. Mycol.">
        <title>101 Dothideomycetes genomes: a test case for predicting lifestyles and emergence of pathogens.</title>
        <authorList>
            <person name="Haridas S."/>
            <person name="Albert R."/>
            <person name="Binder M."/>
            <person name="Bloem J."/>
            <person name="Labutti K."/>
            <person name="Salamov A."/>
            <person name="Andreopoulos B."/>
            <person name="Baker S."/>
            <person name="Barry K."/>
            <person name="Bills G."/>
            <person name="Bluhm B."/>
            <person name="Cannon C."/>
            <person name="Castanera R."/>
            <person name="Culley D."/>
            <person name="Daum C."/>
            <person name="Ezra D."/>
            <person name="Gonzalez J."/>
            <person name="Henrissat B."/>
            <person name="Kuo A."/>
            <person name="Liang C."/>
            <person name="Lipzen A."/>
            <person name="Lutzoni F."/>
            <person name="Magnuson J."/>
            <person name="Mondo S."/>
            <person name="Nolan M."/>
            <person name="Ohm R."/>
            <person name="Pangilinan J."/>
            <person name="Park H.-J."/>
            <person name="Ramirez L."/>
            <person name="Alfaro M."/>
            <person name="Sun H."/>
            <person name="Tritt A."/>
            <person name="Yoshinaga Y."/>
            <person name="Zwiers L.-H."/>
            <person name="Turgeon B."/>
            <person name="Goodwin S."/>
            <person name="Spatafora J."/>
            <person name="Crous P."/>
            <person name="Grigoriev I."/>
        </authorList>
    </citation>
    <scope>NUCLEOTIDE SEQUENCE</scope>
    <source>
        <strain evidence="1">CBS 525.71</strain>
    </source>
</reference>
<sequence>MEMDIRSELSSELTRIIECPYPASLSKLKDLLAHADEVTIQSCIHDRPPCAMTRLATLVCDALPLWAYTSHVLQLLCCSPEFTEKLLLQSPGLLNALLVKANTSQRDFDDYLGLCVQLLSRPLPESISLPASAQSFFLRVFERATQNPDVSTLRPVYSMLNGACRKLLSLLPSEVRQQFDRELCHILSSNGTGQNSMLLVWCFGIVILAEHAEDFSASQNFGLEQPMSTAGVEKQWTTASGRKLFGSTNGLYKTINLTYLSVIWATKGDVGVSDAEAIEGIRIAVRTLRFVDIEARAGWPNSSALAKNIFPKLPAKILREGINPAVQLEALCFYAMITGANNLPMEIVTQYQRCLATLEELADADSLREILLVSLPVFAPQMQDSLFRTLLSDTLDACVADSAARPLTNLVTLVDTLSAVSSGCAALSAKLLLALSSTTLQGKVWNLVRTHMTTVDIVCHTYAASLHRDAFAATISLMLNLTISARPEEPSLPQQLASALIAKQRKLPHVPKKCSHAASHPSGPSISLFQQESTPFTGQHLQDWRNRLKSELESQNSYQRDSIVRSVAQICQDLETRCNTVEEPLRREKARSQELEKRVEELSEQVSSLESQAADDRFHLDGLEDEKLGLADEKDRISVKLNELRTQFKEANRNADEALRTAQEEFNARELELRSTILNHEEQLRTRENDVRELNGTVSEVRDSLEHTEEELRAIGERYEDLQTRLGDTGRQLDDEREAKSRQSEEILRLKERGINLEHQLQTTESELEAIAGQLSDLEVSHQELKQSSVDALRELGVKYTTDMEAAAARAEEECTKLNSKLTDTLQTSRQLKDAHDKTRRELHSLQNTFSALETKAQGLDVLCGEQEEELEELRTLRRNVLASMGLATQNSLAIRSASRSQRDGTMPETPREPREHRRRKSAIHTRDLAPKATTATQGFSNTAMENFAEASFASSSHDSQNGSTPKRQKRHPSLKVPTMQTPFNQKPALASCSTSKKLSPVKRSALRQMSPNRRHTTVGFALSETEDQGQVQEGGSTRKRRGSLRGGSQEGFDMDDFLAGTPLTPGAFASGTGRVPEDDDATTTEL</sequence>
<dbReference type="Proteomes" id="UP000799754">
    <property type="component" value="Unassembled WGS sequence"/>
</dbReference>
<organism evidence="1 2">
    <name type="scientific">Macroventuria anomochaeta</name>
    <dbReference type="NCBI Taxonomy" id="301207"/>
    <lineage>
        <taxon>Eukaryota</taxon>
        <taxon>Fungi</taxon>
        <taxon>Dikarya</taxon>
        <taxon>Ascomycota</taxon>
        <taxon>Pezizomycotina</taxon>
        <taxon>Dothideomycetes</taxon>
        <taxon>Pleosporomycetidae</taxon>
        <taxon>Pleosporales</taxon>
        <taxon>Pleosporineae</taxon>
        <taxon>Didymellaceae</taxon>
        <taxon>Macroventuria</taxon>
    </lineage>
</organism>